<proteinExistence type="predicted"/>
<evidence type="ECO:0000313" key="2">
    <source>
        <dbReference type="Proteomes" id="UP001530377"/>
    </source>
</evidence>
<dbReference type="AlphaFoldDB" id="A0ABD3RGB0"/>
<accession>A0ABD3RGB0</accession>
<dbReference type="Proteomes" id="UP001530377">
    <property type="component" value="Unassembled WGS sequence"/>
</dbReference>
<dbReference type="EMBL" id="JALLPB020000222">
    <property type="protein sequence ID" value="KAL3812028.1"/>
    <property type="molecule type" value="Genomic_DNA"/>
</dbReference>
<evidence type="ECO:0000313" key="1">
    <source>
        <dbReference type="EMBL" id="KAL3812028.1"/>
    </source>
</evidence>
<name>A0ABD3RGB0_9STRA</name>
<keyword evidence="2" id="KW-1185">Reference proteome</keyword>
<gene>
    <name evidence="1" type="ORF">ACHAXA_001335</name>
</gene>
<reference evidence="1 2" key="1">
    <citation type="submission" date="2024-10" db="EMBL/GenBank/DDBJ databases">
        <title>Updated reference genomes for cyclostephanoid diatoms.</title>
        <authorList>
            <person name="Roberts W.R."/>
            <person name="Alverson A.J."/>
        </authorList>
    </citation>
    <scope>NUCLEOTIDE SEQUENCE [LARGE SCALE GENOMIC DNA]</scope>
    <source>
        <strain evidence="1 2">AJA228-03</strain>
    </source>
</reference>
<organism evidence="1 2">
    <name type="scientific">Cyclostephanos tholiformis</name>
    <dbReference type="NCBI Taxonomy" id="382380"/>
    <lineage>
        <taxon>Eukaryota</taxon>
        <taxon>Sar</taxon>
        <taxon>Stramenopiles</taxon>
        <taxon>Ochrophyta</taxon>
        <taxon>Bacillariophyta</taxon>
        <taxon>Coscinodiscophyceae</taxon>
        <taxon>Thalassiosirophycidae</taxon>
        <taxon>Stephanodiscales</taxon>
        <taxon>Stephanodiscaceae</taxon>
        <taxon>Cyclostephanos</taxon>
    </lineage>
</organism>
<sequence>MDGMLHNLQNLWDQCQVRYWYEALGIMNGKFVRVVASMVRPDEGCLLLSTSLQLLELASGLARHSLVALMGHPKTRIDAIMATDVSIYMVNYGIRNADIELGSCTGNGGDDGSSQRDDFNYV</sequence>
<comment type="caution">
    <text evidence="1">The sequence shown here is derived from an EMBL/GenBank/DDBJ whole genome shotgun (WGS) entry which is preliminary data.</text>
</comment>
<protein>
    <submittedName>
        <fullName evidence="1">Uncharacterized protein</fullName>
    </submittedName>
</protein>